<dbReference type="Proteomes" id="UP000298663">
    <property type="component" value="Chromosome X"/>
</dbReference>
<accession>A0A4U8UTP4</accession>
<proteinExistence type="predicted"/>
<evidence type="ECO:0000313" key="1">
    <source>
        <dbReference type="EMBL" id="TMS36025.1"/>
    </source>
</evidence>
<keyword evidence="2" id="KW-1185">Reference proteome</keyword>
<evidence type="ECO:0000313" key="2">
    <source>
        <dbReference type="Proteomes" id="UP000298663"/>
    </source>
</evidence>
<dbReference type="AlphaFoldDB" id="A0A4U8UTP4"/>
<reference evidence="1 2" key="2">
    <citation type="journal article" date="2019" name="G3 (Bethesda)">
        <title>Hybrid Assembly of the Genome of the Entomopathogenic Nematode Steinernema carpocapsae Identifies the X-Chromosome.</title>
        <authorList>
            <person name="Serra L."/>
            <person name="Macchietto M."/>
            <person name="Macias-Munoz A."/>
            <person name="McGill C.J."/>
            <person name="Rodriguez I.M."/>
            <person name="Rodriguez B."/>
            <person name="Murad R."/>
            <person name="Mortazavi A."/>
        </authorList>
    </citation>
    <scope>NUCLEOTIDE SEQUENCE [LARGE SCALE GENOMIC DNA]</scope>
    <source>
        <strain evidence="1 2">ALL</strain>
    </source>
</reference>
<name>A0A4U8UTP4_STECR</name>
<gene>
    <name evidence="1" type="ORF">L596_003293</name>
</gene>
<reference evidence="1 2" key="1">
    <citation type="journal article" date="2015" name="Genome Biol.">
        <title>Comparative genomics of Steinernema reveals deeply conserved gene regulatory networks.</title>
        <authorList>
            <person name="Dillman A.R."/>
            <person name="Macchietto M."/>
            <person name="Porter C.F."/>
            <person name="Rogers A."/>
            <person name="Williams B."/>
            <person name="Antoshechkin I."/>
            <person name="Lee M.M."/>
            <person name="Goodwin Z."/>
            <person name="Lu X."/>
            <person name="Lewis E.E."/>
            <person name="Goodrich-Blair H."/>
            <person name="Stock S.P."/>
            <person name="Adams B.J."/>
            <person name="Sternberg P.W."/>
            <person name="Mortazavi A."/>
        </authorList>
    </citation>
    <scope>NUCLEOTIDE SEQUENCE [LARGE SCALE GENOMIC DNA]</scope>
    <source>
        <strain evidence="1 2">ALL</strain>
    </source>
</reference>
<protein>
    <submittedName>
        <fullName evidence="1">Uncharacterized protein</fullName>
    </submittedName>
</protein>
<comment type="caution">
    <text evidence="1">The sequence shown here is derived from an EMBL/GenBank/DDBJ whole genome shotgun (WGS) entry which is preliminary data.</text>
</comment>
<organism evidence="1 2">
    <name type="scientific">Steinernema carpocapsae</name>
    <name type="common">Entomopathogenic nematode</name>
    <dbReference type="NCBI Taxonomy" id="34508"/>
    <lineage>
        <taxon>Eukaryota</taxon>
        <taxon>Metazoa</taxon>
        <taxon>Ecdysozoa</taxon>
        <taxon>Nematoda</taxon>
        <taxon>Chromadorea</taxon>
        <taxon>Rhabditida</taxon>
        <taxon>Tylenchina</taxon>
        <taxon>Panagrolaimomorpha</taxon>
        <taxon>Strongyloidoidea</taxon>
        <taxon>Steinernematidae</taxon>
        <taxon>Steinernema</taxon>
    </lineage>
</organism>
<sequence length="96" mass="10703">MRTLGAAQRVNIPVRWVHKAHETIPALWALRSSHLESLISDCCCFGEHPVTLQVPVIAEKGHFVRTLSGTLQQTGPNMATNVVFSAYHMLRVKERG</sequence>
<dbReference type="EMBL" id="CM016762">
    <property type="protein sequence ID" value="TMS36025.1"/>
    <property type="molecule type" value="Genomic_DNA"/>
</dbReference>
<dbReference type="EMBL" id="AZBU02000001">
    <property type="protein sequence ID" value="TMS36025.1"/>
    <property type="molecule type" value="Genomic_DNA"/>
</dbReference>